<dbReference type="EMBL" id="DWYS01000145">
    <property type="protein sequence ID" value="HJB08645.1"/>
    <property type="molecule type" value="Genomic_DNA"/>
</dbReference>
<accession>A0A9D2RM19</accession>
<reference evidence="1" key="2">
    <citation type="submission" date="2021-04" db="EMBL/GenBank/DDBJ databases">
        <authorList>
            <person name="Gilroy R."/>
        </authorList>
    </citation>
    <scope>NUCLEOTIDE SEQUENCE</scope>
    <source>
        <strain evidence="1">CHK188-4685</strain>
    </source>
</reference>
<dbReference type="AlphaFoldDB" id="A0A9D2RM19"/>
<protein>
    <submittedName>
        <fullName evidence="1">Uncharacterized protein</fullName>
    </submittedName>
</protein>
<reference evidence="1" key="1">
    <citation type="journal article" date="2021" name="PeerJ">
        <title>Extensive microbial diversity within the chicken gut microbiome revealed by metagenomics and culture.</title>
        <authorList>
            <person name="Gilroy R."/>
            <person name="Ravi A."/>
            <person name="Getino M."/>
            <person name="Pursley I."/>
            <person name="Horton D.L."/>
            <person name="Alikhan N.F."/>
            <person name="Baker D."/>
            <person name="Gharbi K."/>
            <person name="Hall N."/>
            <person name="Watson M."/>
            <person name="Adriaenssens E.M."/>
            <person name="Foster-Nyarko E."/>
            <person name="Jarju S."/>
            <person name="Secka A."/>
            <person name="Antonio M."/>
            <person name="Oren A."/>
            <person name="Chaudhuri R.R."/>
            <person name="La Ragione R."/>
            <person name="Hildebrand F."/>
            <person name="Pallen M.J."/>
        </authorList>
    </citation>
    <scope>NUCLEOTIDE SEQUENCE</scope>
    <source>
        <strain evidence="1">CHK188-4685</strain>
    </source>
</reference>
<evidence type="ECO:0000313" key="1">
    <source>
        <dbReference type="EMBL" id="HJB08645.1"/>
    </source>
</evidence>
<organism evidence="1 2">
    <name type="scientific">Candidatus Enterocloster faecavium</name>
    <dbReference type="NCBI Taxonomy" id="2838560"/>
    <lineage>
        <taxon>Bacteria</taxon>
        <taxon>Bacillati</taxon>
        <taxon>Bacillota</taxon>
        <taxon>Clostridia</taxon>
        <taxon>Lachnospirales</taxon>
        <taxon>Lachnospiraceae</taxon>
        <taxon>Enterocloster</taxon>
    </lineage>
</organism>
<gene>
    <name evidence="1" type="ORF">H9716_12420</name>
</gene>
<evidence type="ECO:0000313" key="2">
    <source>
        <dbReference type="Proteomes" id="UP000886804"/>
    </source>
</evidence>
<comment type="caution">
    <text evidence="1">The sequence shown here is derived from an EMBL/GenBank/DDBJ whole genome shotgun (WGS) entry which is preliminary data.</text>
</comment>
<proteinExistence type="predicted"/>
<dbReference type="Proteomes" id="UP000886804">
    <property type="component" value="Unassembled WGS sequence"/>
</dbReference>
<sequence>MARSIMEPRGAYECYNCGDTRNLEEHHIFYGTKHRKKSEHYGLKVHLCPGCHRHKKTGVHGGNTALDKRLKEEAEQIFEKKYSRELFREEFGRYYAEEKNEEAKGQQENGFIWMEEETC</sequence>
<name>A0A9D2RM19_9FIRM</name>